<comment type="caution">
    <text evidence="5">The sequence shown here is derived from an EMBL/GenBank/DDBJ whole genome shotgun (WGS) entry which is preliminary data.</text>
</comment>
<evidence type="ECO:0000313" key="5">
    <source>
        <dbReference type="EMBL" id="MFC4230900.1"/>
    </source>
</evidence>
<dbReference type="RefSeq" id="WP_379012285.1">
    <property type="nucleotide sequence ID" value="NZ_JBHSDC010000002.1"/>
</dbReference>
<feature type="domain" description="CARDB" evidence="4">
    <location>
        <begin position="775"/>
        <end position="884"/>
    </location>
</feature>
<dbReference type="Gene3D" id="3.40.50.1460">
    <property type="match status" value="1"/>
</dbReference>
<keyword evidence="6" id="KW-1185">Reference proteome</keyword>
<evidence type="ECO:0000259" key="4">
    <source>
        <dbReference type="Pfam" id="PF07705"/>
    </source>
</evidence>
<evidence type="ECO:0000313" key="6">
    <source>
        <dbReference type="Proteomes" id="UP001595906"/>
    </source>
</evidence>
<proteinExistence type="predicted"/>
<evidence type="ECO:0000256" key="2">
    <source>
        <dbReference type="SAM" id="SignalP"/>
    </source>
</evidence>
<feature type="chain" id="PRO_5046359545" evidence="2">
    <location>
        <begin position="19"/>
        <end position="1687"/>
    </location>
</feature>
<accession>A0ABV8PUG9</accession>
<protein>
    <submittedName>
        <fullName evidence="5">C25 family cysteine peptidase</fullName>
    </submittedName>
</protein>
<dbReference type="InterPro" id="IPR029031">
    <property type="entry name" value="Gingipain_N_sf"/>
</dbReference>
<dbReference type="Gene3D" id="3.40.50.10390">
    <property type="entry name" value="Gingipain r, domain 1"/>
    <property type="match status" value="1"/>
</dbReference>
<dbReference type="Pfam" id="PF07705">
    <property type="entry name" value="CARDB"/>
    <property type="match status" value="1"/>
</dbReference>
<dbReference type="InterPro" id="IPR029030">
    <property type="entry name" value="Caspase-like_dom_sf"/>
</dbReference>
<feature type="domain" description="Gingipain" evidence="3">
    <location>
        <begin position="399"/>
        <end position="768"/>
    </location>
</feature>
<dbReference type="InterPro" id="IPR001769">
    <property type="entry name" value="Gingipain"/>
</dbReference>
<evidence type="ECO:0000256" key="1">
    <source>
        <dbReference type="ARBA" id="ARBA00022729"/>
    </source>
</evidence>
<evidence type="ECO:0000259" key="3">
    <source>
        <dbReference type="Pfam" id="PF01364"/>
    </source>
</evidence>
<name>A0ABV8PUG9_9BACT</name>
<feature type="signal peptide" evidence="2">
    <location>
        <begin position="1"/>
        <end position="18"/>
    </location>
</feature>
<keyword evidence="1 2" id="KW-0732">Signal</keyword>
<dbReference type="InterPro" id="IPR011635">
    <property type="entry name" value="CARDB"/>
</dbReference>
<dbReference type="SUPFAM" id="SSF52129">
    <property type="entry name" value="Caspase-like"/>
    <property type="match status" value="1"/>
</dbReference>
<dbReference type="Pfam" id="PF01364">
    <property type="entry name" value="Peptidase_C25"/>
    <property type="match status" value="1"/>
</dbReference>
<dbReference type="Proteomes" id="UP001595906">
    <property type="component" value="Unassembled WGS sequence"/>
</dbReference>
<dbReference type="Gene3D" id="2.60.40.10">
    <property type="entry name" value="Immunoglobulins"/>
    <property type="match status" value="1"/>
</dbReference>
<reference evidence="6" key="1">
    <citation type="journal article" date="2019" name="Int. J. Syst. Evol. Microbiol.">
        <title>The Global Catalogue of Microorganisms (GCM) 10K type strain sequencing project: providing services to taxonomists for standard genome sequencing and annotation.</title>
        <authorList>
            <consortium name="The Broad Institute Genomics Platform"/>
            <consortium name="The Broad Institute Genome Sequencing Center for Infectious Disease"/>
            <person name="Wu L."/>
            <person name="Ma J."/>
        </authorList>
    </citation>
    <scope>NUCLEOTIDE SEQUENCE [LARGE SCALE GENOMIC DNA]</scope>
    <source>
        <strain evidence="6">CECT 8010</strain>
    </source>
</reference>
<dbReference type="InterPro" id="IPR013783">
    <property type="entry name" value="Ig-like_fold"/>
</dbReference>
<gene>
    <name evidence="5" type="ORF">ACFOW1_03285</name>
</gene>
<dbReference type="EMBL" id="JBHSDC010000002">
    <property type="protein sequence ID" value="MFC4230900.1"/>
    <property type="molecule type" value="Genomic_DNA"/>
</dbReference>
<organism evidence="5 6">
    <name type="scientific">Parasediminibacterium paludis</name>
    <dbReference type="NCBI Taxonomy" id="908966"/>
    <lineage>
        <taxon>Bacteria</taxon>
        <taxon>Pseudomonadati</taxon>
        <taxon>Bacteroidota</taxon>
        <taxon>Chitinophagia</taxon>
        <taxon>Chitinophagales</taxon>
        <taxon>Chitinophagaceae</taxon>
        <taxon>Parasediminibacterium</taxon>
    </lineage>
</organism>
<dbReference type="Gene3D" id="2.60.40.4070">
    <property type="match status" value="1"/>
</dbReference>
<sequence>MRKIFTIIILLFAAKLVAQPFNNEWIDYTKTYYKFKVGKTGLYRIMQADLPSAIQATNANQFQLWRNGKQVVLHTSVTNGPLSSNDYIEFWGEKNDGVTDKYLYRDASFQVSDKVSLQTDTAAFFLTVNTSVANNLRYSTGINDVANNTLAADTYFMYNYRINFTDIINRGYAENAGENVYSSSYDIGEFWSSREIQLAAPYTVNLPNLYAANVATSASIASAFAANANKNRNVQLRLNNNLLIDQTLNGFTAITANNSNVSLAGLTNTTDNFNLKIVTSDSFDRVVCAYIDLKYPRQFNFGGASSFNFTLAASPNGNFLNITNFSAGGATPVLYDITNNIHYTANTATVGVLKFALPPSTAETNFILVSEDVSNITYANNFQQRNFINYTATSNQGDYLIVSNKLLMTGNNPVEQYRQYRASSGGGNYNAKIFDIDELVDQFAYGIKKHPLSIKNFIRYAKATFSKQPNFVFLIGKGVTYDAYRSNESSPYADRLNLVPTWGWPASDNLLVSADFSPIPSINVGRLSVTGTQELTDYLQKIKDYELQATSTNQTISNKAWMKQMVHVVGAEDASLDALLTYYLKNYENIIRDTLLGATVTNFNKTSTAAIATTSTQMSNLFSNGISMLSYFGHSAASALSYNLNDPQDYNNVGKYPMFLVNGCSAGNFFDFDTTRTFIITSLAEKFVSAQNRGAIGFIGSTHFGLTSYLDTYSTGFYKSLANAGYGKPVTKNILDGITALKNSSSNFSDYFSRTHAEESVLNGDPSIVIYAAAKPDFVVEDPQVSISPTVLSVNDNQFIVNAYLYNIGKATGDSVTVLVKRQYPDGSSQIIYNQRIKSVRYEDSISLTVPIIATRDKGNNAITVTIDSDNKYDELSEVNNSITKSFVIFDDAVTPVYPLNHAIVNKANIKLVASTANPLSTLRNFVMDIDTTELFNSSLKVTKNLASVGGVLEFDPGISFKDSTVYYWRVAQVPTSGSYVYSKSSFIYLANAASLGFNQSHVYQQTHSTLNQISIDTAKGQFNFTPNPTKITIRNAVYPYGSDAQINYSVAINDNINPYIEGASYRATNITFNVFDSVSLKAMFNTNPGQPGQYGSLGIPGGTIAGREYDFAFATNNPADRKKAMDFMDNIIPSGAYVVVRSMIIESFGYDFATDLKQDENIYGAGNSLYDRLKNAGFADIDSFNRPRSFVFIYRKGGNGFVPISKFSVDKYDKVVLDATVTPLHDNGTILSPLFGKAQQWKQLLFSGTKTFASNIIKVQVLGTKVNATVADTLFTVNETQTTVDLSSINATTYPFLQLYVTLADTVKLSPYQFKYWRFLYNPVPEGAIAPNIKYTFKDTLQAGENLNLALAFKNVGDAIFSDSILVKMQVVDKNNTTTTLPAAKLKKIVSGDTALVVATISTKSFSGANTLFVDVNPDNSQLEQYHFNNFLYKNFVVKSDIIKPILDVTFDGVHILNNDIVAAKPAIHIKLKDESMYLALDDTSLMTVQLRFPDNSLRKYRFNTDTLRFTAANLASGENAATIDFTPYLLLDGNYELIVTGKDKSGNTSGTQEYRVIFTVYNKAMISNVFNYPNPFTTSTAFAFTLTGTVVPQNIKIQILTVTGKIVREITKDELGPLHVGNNITEFKWDGTDMYGSKLGNGVYLYRVVTNLNGSSLDKFNVPTNVANSTDTYFKAGYGKMYLMR</sequence>